<keyword evidence="3" id="KW-0255">Endonuclease</keyword>
<comment type="function">
    <text evidence="1">Mitochondrial DNA endonuclease involved in intron homing.</text>
</comment>
<dbReference type="EMBL" id="MH725796">
    <property type="protein sequence ID" value="AYE93280.1"/>
    <property type="molecule type" value="Genomic_DNA"/>
</dbReference>
<dbReference type="InterPro" id="IPR051289">
    <property type="entry name" value="LAGLIDADG_Endonuclease"/>
</dbReference>
<accession>A0A386TYI4</accession>
<dbReference type="Gene3D" id="3.10.28.10">
    <property type="entry name" value="Homing endonucleases"/>
    <property type="match status" value="2"/>
</dbReference>
<feature type="domain" description="Homing endonuclease LAGLIDADG" evidence="2">
    <location>
        <begin position="63"/>
        <end position="158"/>
    </location>
</feature>
<keyword evidence="3" id="KW-0496">Mitochondrion</keyword>
<sequence>MPALNLAICWKHFLSIVWESQSAGNLIDIHSLGILREYTPEIVCCNTLLTPKAKFQERWVSYLTGLIEGDGSIIVPKTERSPKGKLNYPSIQIAFHLKDLPLALLIQKNLGFGSLIRKKGLNAYTLVINDQKGILNLVHLLNGNMKTPKINSLYKLIDWLNTKNSNPTLRILGHWVNLNKLPLNIDYLGNSAWLSGMIESDGHFRVRTTMTGKYPKIECNFELSQRQKDHLGYSNELFLANIANFLKVSLKNTRENTPHPQYRLRTMSLETNLILVNYLNEYPLFGSKFLDYNNWKEILNLFNPKFRYSQENIDKVLNLKKEMNDNRTIFTWNHLNKFYNLDY</sequence>
<dbReference type="SUPFAM" id="SSF55608">
    <property type="entry name" value="Homing endonucleases"/>
    <property type="match status" value="2"/>
</dbReference>
<geneLocation type="mitochondrion" evidence="3"/>
<dbReference type="InterPro" id="IPR027434">
    <property type="entry name" value="Homing_endonucl"/>
</dbReference>
<dbReference type="PANTHER" id="PTHR36181">
    <property type="entry name" value="INTRON-ENCODED ENDONUCLEASE AI3-RELATED"/>
    <property type="match status" value="1"/>
</dbReference>
<dbReference type="FunFam" id="3.10.28.10:FF:000007">
    <property type="entry name" value="Intron-encoded DNA endonuclease aI3"/>
    <property type="match status" value="1"/>
</dbReference>
<keyword evidence="3" id="KW-0378">Hydrolase</keyword>
<organism evidence="3">
    <name type="scientific">Termitomyces sp</name>
    <dbReference type="NCBI Taxonomy" id="1916073"/>
    <lineage>
        <taxon>Eukaryota</taxon>
        <taxon>Fungi</taxon>
        <taxon>Dikarya</taxon>
        <taxon>Basidiomycota</taxon>
        <taxon>Agaricomycotina</taxon>
        <taxon>Agaricomycetes</taxon>
        <taxon>Agaricomycetidae</taxon>
        <taxon>Agaricales</taxon>
        <taxon>Tricholomatineae</taxon>
        <taxon>Lyophyllaceae</taxon>
        <taxon>Termitomyces</taxon>
    </lineage>
</organism>
<dbReference type="PANTHER" id="PTHR36181:SF1">
    <property type="entry name" value="LAGLIDADG ENDONUCLEASE"/>
    <property type="match status" value="1"/>
</dbReference>
<dbReference type="AlphaFoldDB" id="A0A386TYI4"/>
<keyword evidence="3" id="KW-0540">Nuclease</keyword>
<protein>
    <submittedName>
        <fullName evidence="3">LAGLIDADG homing endonuclease</fullName>
    </submittedName>
</protein>
<dbReference type="Pfam" id="PF00961">
    <property type="entry name" value="LAGLIDADG_1"/>
    <property type="match status" value="2"/>
</dbReference>
<evidence type="ECO:0000259" key="2">
    <source>
        <dbReference type="Pfam" id="PF00961"/>
    </source>
</evidence>
<feature type="domain" description="Homing endonuclease LAGLIDADG" evidence="2">
    <location>
        <begin position="194"/>
        <end position="298"/>
    </location>
</feature>
<evidence type="ECO:0000313" key="3">
    <source>
        <dbReference type="EMBL" id="AYE93280.1"/>
    </source>
</evidence>
<dbReference type="InterPro" id="IPR004860">
    <property type="entry name" value="LAGLIDADG_dom"/>
</dbReference>
<dbReference type="GO" id="GO:0005739">
    <property type="term" value="C:mitochondrion"/>
    <property type="evidence" value="ECO:0007669"/>
    <property type="project" value="UniProtKB-ARBA"/>
</dbReference>
<proteinExistence type="predicted"/>
<reference evidence="3" key="1">
    <citation type="submission" date="2018-08" db="EMBL/GenBank/DDBJ databases">
        <title>Comparative mitochondrial genomics of the basidiomycete Termitomyces.</title>
        <authorList>
            <person name="Nieuwenhuis M."/>
        </authorList>
    </citation>
    <scope>NUCLEOTIDE SEQUENCE</scope>
    <source>
        <strain evidence="3">T13</strain>
    </source>
</reference>
<evidence type="ECO:0000256" key="1">
    <source>
        <dbReference type="ARBA" id="ARBA00002670"/>
    </source>
</evidence>
<dbReference type="GO" id="GO:0004519">
    <property type="term" value="F:endonuclease activity"/>
    <property type="evidence" value="ECO:0007669"/>
    <property type="project" value="UniProtKB-KW"/>
</dbReference>
<gene>
    <name evidence="3" type="primary">oi2cox1</name>
    <name evidence="3" type="ORF">C0988_000023</name>
</gene>
<name>A0A386TYI4_9AGAR</name>